<sequence>MGPPDNYLYYRMVLVLMDSRSEVDLSTADIIGNDWMKSDASVSRGFFMPH</sequence>
<geneLocation type="plasmid" evidence="1">
    <name>pSa1423-160k</name>
</geneLocation>
<dbReference type="AlphaFoldDB" id="A0A482ETR3"/>
<keyword evidence="1" id="KW-0614">Plasmid</keyword>
<dbReference type="EMBL" id="MK356558">
    <property type="protein sequence ID" value="QBM91530.1"/>
    <property type="molecule type" value="Genomic_DNA"/>
</dbReference>
<name>A0A482ETR3_SALSP</name>
<protein>
    <submittedName>
        <fullName evidence="1">Uncharacterized protein</fullName>
    </submittedName>
</protein>
<evidence type="ECO:0000313" key="1">
    <source>
        <dbReference type="EMBL" id="QBM91530.1"/>
    </source>
</evidence>
<accession>A0A482ETR3</accession>
<proteinExistence type="predicted"/>
<organism evidence="1">
    <name type="scientific">Salmonella sp</name>
    <dbReference type="NCBI Taxonomy" id="599"/>
    <lineage>
        <taxon>Bacteria</taxon>
        <taxon>Pseudomonadati</taxon>
        <taxon>Pseudomonadota</taxon>
        <taxon>Gammaproteobacteria</taxon>
        <taxon>Enterobacterales</taxon>
        <taxon>Enterobacteriaceae</taxon>
        <taxon>Salmonella</taxon>
    </lineage>
</organism>
<reference evidence="1" key="1">
    <citation type="submission" date="2019-01" db="EMBL/GenBank/DDBJ databases">
        <title>Salmonella strain 1423 plasmid sequences.</title>
        <authorList>
            <person name="Chen K."/>
            <person name="Chen S."/>
        </authorList>
    </citation>
    <scope>NUCLEOTIDE SEQUENCE</scope>
    <source>
        <strain evidence="1">Sa1423</strain>
        <plasmid evidence="1">pSa1423-160k</plasmid>
    </source>
</reference>
<gene>
    <name evidence="1" type="ORF">NNIBIDOC_00204</name>
</gene>